<dbReference type="InterPro" id="IPR036249">
    <property type="entry name" value="Thioredoxin-like_sf"/>
</dbReference>
<proteinExistence type="predicted"/>
<organism evidence="1 2">
    <name type="scientific">Phyllobacterium ifriqiyense</name>
    <dbReference type="NCBI Taxonomy" id="314238"/>
    <lineage>
        <taxon>Bacteria</taxon>
        <taxon>Pseudomonadati</taxon>
        <taxon>Pseudomonadota</taxon>
        <taxon>Alphaproteobacteria</taxon>
        <taxon>Hyphomicrobiales</taxon>
        <taxon>Phyllobacteriaceae</taxon>
        <taxon>Phyllobacterium</taxon>
    </lineage>
</organism>
<dbReference type="Proteomes" id="UP001237780">
    <property type="component" value="Unassembled WGS sequence"/>
</dbReference>
<evidence type="ECO:0000313" key="1">
    <source>
        <dbReference type="EMBL" id="MDQ0996374.1"/>
    </source>
</evidence>
<keyword evidence="2" id="KW-1185">Reference proteome</keyword>
<reference evidence="1 2" key="1">
    <citation type="submission" date="2023-07" db="EMBL/GenBank/DDBJ databases">
        <title>Comparative genomics of wheat-associated soil bacteria to identify genetic determinants of phenazine resistance.</title>
        <authorList>
            <person name="Mouncey N."/>
        </authorList>
    </citation>
    <scope>NUCLEOTIDE SEQUENCE [LARGE SCALE GENOMIC DNA]</scope>
    <source>
        <strain evidence="1 2">W4I11</strain>
    </source>
</reference>
<feature type="non-terminal residue" evidence="1">
    <location>
        <position position="1"/>
    </location>
</feature>
<comment type="caution">
    <text evidence="1">The sequence shown here is derived from an EMBL/GenBank/DDBJ whole genome shotgun (WGS) entry which is preliminary data.</text>
</comment>
<accession>A0ABU0S6J4</accession>
<name>A0ABU0S6J4_9HYPH</name>
<dbReference type="SUPFAM" id="SSF52833">
    <property type="entry name" value="Thioredoxin-like"/>
    <property type="match status" value="1"/>
</dbReference>
<dbReference type="InterPro" id="IPR010296">
    <property type="entry name" value="DUF899_thioredox"/>
</dbReference>
<dbReference type="EMBL" id="JAUSZT010000003">
    <property type="protein sequence ID" value="MDQ0996374.1"/>
    <property type="molecule type" value="Genomic_DNA"/>
</dbReference>
<gene>
    <name evidence="1" type="ORF">QFZ34_001556</name>
</gene>
<protein>
    <submittedName>
        <fullName evidence="1">Dithiol-disulfide oxidoreductase (DUF899 family)</fullName>
    </submittedName>
</protein>
<dbReference type="RefSeq" id="WP_307279079.1">
    <property type="nucleotide sequence ID" value="NZ_JAUSZT010000003.1"/>
</dbReference>
<sequence length="205" mass="22750">SPSGKVTLSDLFNGHSQLFIKHFMLAPGQEKPCFGCGLVVDHVEGILRHLANNDVSYVAIARAPIAEIEAARKSMGWNFPWVSSFNNDFNYDFDVSFTAEEREKGTAFYNYEYGDPGIDDLSGGSVFYKDEDGQIYHTYSAFGRGDEQFLGVYAYFDIMPKGRNENGPHFNLGDWARLKNTNGRTSNPPAPIHEQAAACACSTHS</sequence>
<evidence type="ECO:0000313" key="2">
    <source>
        <dbReference type="Proteomes" id="UP001237780"/>
    </source>
</evidence>
<dbReference type="Pfam" id="PF05988">
    <property type="entry name" value="DUF899"/>
    <property type="match status" value="1"/>
</dbReference>